<keyword evidence="18" id="KW-0319">Glycerol metabolism</keyword>
<evidence type="ECO:0000256" key="21">
    <source>
        <dbReference type="ARBA" id="ARBA00023004"/>
    </source>
</evidence>
<proteinExistence type="inferred from homology"/>
<evidence type="ECO:0000256" key="1">
    <source>
        <dbReference type="ARBA" id="ARBA00001107"/>
    </source>
</evidence>
<name>A0A4T0SXF0_9BASI</name>
<evidence type="ECO:0000256" key="28">
    <source>
        <dbReference type="ARBA" id="ARBA00048898"/>
    </source>
</evidence>
<dbReference type="GO" id="GO:0019588">
    <property type="term" value="P:anaerobic glycerol catabolic process"/>
    <property type="evidence" value="ECO:0007669"/>
    <property type="project" value="UniProtKB-UniPathway"/>
</dbReference>
<evidence type="ECO:0000256" key="8">
    <source>
        <dbReference type="ARBA" id="ARBA00008757"/>
    </source>
</evidence>
<comment type="catalytic activity">
    <reaction evidence="27">
        <text>D-glyceraldehyde + ATP = D-glyceraldehyde 3-phosphate + ADP + H(+)</text>
        <dbReference type="Rhea" id="RHEA:13941"/>
        <dbReference type="ChEBI" id="CHEBI:15378"/>
        <dbReference type="ChEBI" id="CHEBI:17378"/>
        <dbReference type="ChEBI" id="CHEBI:30616"/>
        <dbReference type="ChEBI" id="CHEBI:59776"/>
        <dbReference type="ChEBI" id="CHEBI:456216"/>
        <dbReference type="EC" id="2.7.1.28"/>
    </reaction>
</comment>
<dbReference type="EC" id="2.7.7.12" evidence="31"/>
<dbReference type="PROSITE" id="PS00821">
    <property type="entry name" value="CYTO_HEME_LYASE_1"/>
    <property type="match status" value="1"/>
</dbReference>
<dbReference type="InterPro" id="IPR004006">
    <property type="entry name" value="DhaK_dom"/>
</dbReference>
<dbReference type="PANTHER" id="PTHR28629:SF14">
    <property type="entry name" value="DIHYDROXYACETONE KINASE 1"/>
    <property type="match status" value="1"/>
</dbReference>
<dbReference type="GO" id="GO:0006796">
    <property type="term" value="P:phosphate-containing compound metabolic process"/>
    <property type="evidence" value="ECO:0007669"/>
    <property type="project" value="UniProtKB-ARBA"/>
</dbReference>
<comment type="similarity">
    <text evidence="8">Belongs to the dihydroxyacetone kinase (DAK) family.</text>
</comment>
<protein>
    <recommendedName>
        <fullName evidence="10 31">Galactose-1-phosphate uridylyltransferase</fullName>
        <ecNumber evidence="31">2.7.7.12</ecNumber>
    </recommendedName>
</protein>
<dbReference type="FunFam" id="3.40.50.10440:FF:000001">
    <property type="entry name" value="Dihydroxyacetone kinase, DhaK subunit"/>
    <property type="match status" value="1"/>
</dbReference>
<dbReference type="GO" id="GO:0005743">
    <property type="term" value="C:mitochondrial inner membrane"/>
    <property type="evidence" value="ECO:0007669"/>
    <property type="project" value="UniProtKB-SubCell"/>
</dbReference>
<evidence type="ECO:0000259" key="34">
    <source>
        <dbReference type="PROSITE" id="PS51481"/>
    </source>
</evidence>
<dbReference type="GO" id="GO:0008108">
    <property type="term" value="F:UDP-glucose:hexose-1-phosphate uridylyltransferase activity"/>
    <property type="evidence" value="ECO:0007669"/>
    <property type="project" value="UniProtKB-EC"/>
</dbReference>
<dbReference type="Proteomes" id="UP000310685">
    <property type="component" value="Unassembled WGS sequence"/>
</dbReference>
<dbReference type="GO" id="GO:0006012">
    <property type="term" value="P:galactose metabolic process"/>
    <property type="evidence" value="ECO:0007669"/>
    <property type="project" value="UniProtKB-UniPathway"/>
</dbReference>
<keyword evidence="16 35" id="KW-0418">Kinase</keyword>
<evidence type="ECO:0000256" key="27">
    <source>
        <dbReference type="ARBA" id="ARBA00047974"/>
    </source>
</evidence>
<organism evidence="35 36">
    <name type="scientific">Wallemia mellicola</name>
    <dbReference type="NCBI Taxonomy" id="1708541"/>
    <lineage>
        <taxon>Eukaryota</taxon>
        <taxon>Fungi</taxon>
        <taxon>Dikarya</taxon>
        <taxon>Basidiomycota</taxon>
        <taxon>Wallemiomycotina</taxon>
        <taxon>Wallemiomycetes</taxon>
        <taxon>Wallemiales</taxon>
        <taxon>Wallemiaceae</taxon>
        <taxon>Wallemia</taxon>
    </lineage>
</organism>
<dbReference type="EMBL" id="SPRC01000040">
    <property type="protein sequence ID" value="TIB76873.1"/>
    <property type="molecule type" value="Genomic_DNA"/>
</dbReference>
<evidence type="ECO:0000256" key="30">
    <source>
        <dbReference type="PIRSR" id="PIRSR612734-2"/>
    </source>
</evidence>
<dbReference type="SUPFAM" id="SSF54197">
    <property type="entry name" value="HIT-like"/>
    <property type="match status" value="2"/>
</dbReference>
<keyword evidence="12 31" id="KW-0808">Transferase</keyword>
<keyword evidence="26 31" id="KW-0119">Carbohydrate metabolism</keyword>
<evidence type="ECO:0000256" key="12">
    <source>
        <dbReference type="ARBA" id="ARBA00022679"/>
    </source>
</evidence>
<comment type="cofactor">
    <cofactor evidence="2">
        <name>Zn(2+)</name>
        <dbReference type="ChEBI" id="CHEBI:29105"/>
    </cofactor>
</comment>
<dbReference type="UniPathway" id="UPA00214"/>
<dbReference type="Gene3D" id="1.25.40.340">
    <property type="match status" value="1"/>
</dbReference>
<keyword evidence="22" id="KW-0496">Mitochondrion</keyword>
<evidence type="ECO:0000256" key="32">
    <source>
        <dbReference type="SAM" id="MobiDB-lite"/>
    </source>
</evidence>
<comment type="pathway">
    <text evidence="6 31">Carbohydrate metabolism; galactose metabolism.</text>
</comment>
<dbReference type="Gene3D" id="3.30.428.10">
    <property type="entry name" value="HIT-like"/>
    <property type="match status" value="2"/>
</dbReference>
<dbReference type="CDD" id="cd00608">
    <property type="entry name" value="GalT"/>
    <property type="match status" value="1"/>
</dbReference>
<evidence type="ECO:0000256" key="10">
    <source>
        <dbReference type="ARBA" id="ARBA00016340"/>
    </source>
</evidence>
<evidence type="ECO:0000256" key="14">
    <source>
        <dbReference type="ARBA" id="ARBA00022723"/>
    </source>
</evidence>
<dbReference type="GO" id="GO:0019637">
    <property type="term" value="P:organophosphate metabolic process"/>
    <property type="evidence" value="ECO:0007669"/>
    <property type="project" value="UniProtKB-ARBA"/>
</dbReference>
<evidence type="ECO:0000256" key="23">
    <source>
        <dbReference type="ARBA" id="ARBA00023136"/>
    </source>
</evidence>
<evidence type="ECO:0000256" key="26">
    <source>
        <dbReference type="ARBA" id="ARBA00023277"/>
    </source>
</evidence>
<evidence type="ECO:0000256" key="13">
    <source>
        <dbReference type="ARBA" id="ARBA00022695"/>
    </source>
</evidence>
<evidence type="ECO:0000256" key="4">
    <source>
        <dbReference type="ARBA" id="ARBA00004273"/>
    </source>
</evidence>
<evidence type="ECO:0000313" key="36">
    <source>
        <dbReference type="Proteomes" id="UP000310685"/>
    </source>
</evidence>
<keyword evidence="15" id="KW-0547">Nucleotide-binding</keyword>
<dbReference type="GO" id="GO:0005524">
    <property type="term" value="F:ATP binding"/>
    <property type="evidence" value="ECO:0007669"/>
    <property type="project" value="UniProtKB-KW"/>
</dbReference>
<feature type="region of interest" description="Disordered" evidence="32">
    <location>
        <begin position="1089"/>
        <end position="1110"/>
    </location>
</feature>
<evidence type="ECO:0000256" key="11">
    <source>
        <dbReference type="ARBA" id="ARBA00022617"/>
    </source>
</evidence>
<dbReference type="GO" id="GO:0004408">
    <property type="term" value="F:holocytochrome-c synthase activity"/>
    <property type="evidence" value="ECO:0007669"/>
    <property type="project" value="InterPro"/>
</dbReference>
<comment type="pathway">
    <text evidence="5">Polyol metabolism; glycerol fermentation; glycerone phosphate from glycerol (oxidative route): step 2/2.</text>
</comment>
<dbReference type="UniPathway" id="UPA00617">
    <property type="reaction ID" value="UER00669"/>
</dbReference>
<comment type="similarity">
    <text evidence="9 31">Belongs to the galactose-1-phosphate uridylyltransferase type 1 family.</text>
</comment>
<dbReference type="InterPro" id="IPR000511">
    <property type="entry name" value="Holocyt_c/c1_synthase"/>
</dbReference>
<comment type="catalytic activity">
    <reaction evidence="1 31">
        <text>alpha-D-galactose 1-phosphate + UDP-alpha-D-glucose = alpha-D-glucose 1-phosphate + UDP-alpha-D-galactose</text>
        <dbReference type="Rhea" id="RHEA:13989"/>
        <dbReference type="ChEBI" id="CHEBI:58336"/>
        <dbReference type="ChEBI" id="CHEBI:58601"/>
        <dbReference type="ChEBI" id="CHEBI:58885"/>
        <dbReference type="ChEBI" id="CHEBI:66914"/>
        <dbReference type="EC" id="2.7.7.12"/>
    </reaction>
</comment>
<keyword evidence="19" id="KW-0862">Zinc</keyword>
<dbReference type="SMART" id="SM01120">
    <property type="entry name" value="Dak2"/>
    <property type="match status" value="1"/>
</dbReference>
<dbReference type="SUPFAM" id="SSF82549">
    <property type="entry name" value="DAK1/DegV-like"/>
    <property type="match status" value="1"/>
</dbReference>
<dbReference type="InterPro" id="IPR019779">
    <property type="entry name" value="GalP_UDPtransf1_His-AS"/>
</dbReference>
<dbReference type="FunFam" id="1.25.40.340:FF:000001">
    <property type="entry name" value="Dihydroxyacetone kinase 1"/>
    <property type="match status" value="1"/>
</dbReference>
<feature type="compositionally biased region" description="Polar residues" evidence="32">
    <location>
        <begin position="570"/>
        <end position="588"/>
    </location>
</feature>
<dbReference type="SUPFAM" id="SSF101473">
    <property type="entry name" value="DhaL-like"/>
    <property type="match status" value="1"/>
</dbReference>
<comment type="similarity">
    <text evidence="7">Belongs to the cytochrome c-type heme lyase family.</text>
</comment>
<dbReference type="Pfam" id="PF01087">
    <property type="entry name" value="GalP_UDP_transf"/>
    <property type="match status" value="1"/>
</dbReference>
<sequence>MPDLQQQPLSDSQSTRLPTERTTSSIPRPQGKSTSEGYGEGTHWEYPSPQQFYNALVRKGWETPEESVEDMVAIHNFLNEEAWKEVLKWEKRNNDGKETLQLAQFSGRPGDYTPKARLQMLLSTLFSNSFYDEPPFDRHDWYIKRTNSNETVRYVIDYYGAPPTPEGMPVFHLDVRLDAGGQQLITSQNMTYMRISTSLNSNFHNVCNYSETAVLEALHGLCRLNPQLTLDRESKAVYNSNFDKSKVSLIAGGGSGHEPSHSAFVGEGMLNAAVPGTIFASPNTAQILRGIQLASSPLGTLVIVKNYTGDVLHFGLAKEKFAAKNPEAARVTRFIMASDDVSVGREQSGIVGRRGLAGVTLIHKLAGAMAHKGGNIDQVEAIANYVNDHTATLGAGLEHTHVPGTEASQAYLKDNELEIGMGIHNEPGFTKVSPIPPASKLIENMVETLTSTSDPDRSYVNFKNDGTDRVVLMVNNLGGLSELEIAGATGHATSIVQKKGYKVERVLSGTFITSLNMPGFSLTLLKLPADAEKAPATANQLLDLLDLPVNAPGWRWHAAVPPRTEDEYTNDAQTGLTKSSTDTTSPIKTENGDKIVKAIQSAAENLIKAEPEITRLDTIAGDGDCGLTLKAGAEGVLNRIKEGQIGGEDIAKYILEISEVAETDMGGTSGALYSIFFSALAGAIREHKSDIQKASKSALDTLYRYTRARPPSRTLIDPLDAFINAFAGIGDAKKAIEAANQATEEGKKLEAKAGRAAYVGQEGLKEQAVPDPGQVEAPSKPDLPVYDPKCYLCPGNERSNGGSNPKYDSTYYFVNDFSAVYPQNVETPAEPHPLIKTSPISGRCYVVCFHPNHNRTIAQMETKDVFNVVKIWCDLYSFIPEDEPSVKYIQIFENKGSAMGCSNPHPHGQIWSVSYIPEEPAKALEMQGKYAKNTVATSSTKVSHLTGSPNMLLDYAAFELDKKERVVCSNDDFVAVVPYWAVWPFETLVIPTKKHIPSVAYLNETEQGSLAAILREVACRYDNIFDTSFPYSMGLTQQPIKKEGDADWDSNWDDAQLHIHFYPPLLRSASVRKFLVGFELLGEPQRDLTAEGAAQRIRDSDPTYPRWAKQ</sequence>
<dbReference type="FunFam" id="3.30.1180.20:FF:000001">
    <property type="entry name" value="Dihydroxyacetone kinase 1"/>
    <property type="match status" value="1"/>
</dbReference>
<evidence type="ECO:0000256" key="22">
    <source>
        <dbReference type="ARBA" id="ARBA00023128"/>
    </source>
</evidence>
<evidence type="ECO:0000256" key="9">
    <source>
        <dbReference type="ARBA" id="ARBA00010951"/>
    </source>
</evidence>
<feature type="active site" description="Tele-hemiaminal-histidine intermediate" evidence="29">
    <location>
        <position position="424"/>
    </location>
</feature>
<evidence type="ECO:0000256" key="6">
    <source>
        <dbReference type="ARBA" id="ARBA00004947"/>
    </source>
</evidence>
<dbReference type="NCBIfam" id="TIGR00209">
    <property type="entry name" value="galT_1"/>
    <property type="match status" value="1"/>
</dbReference>
<dbReference type="Gene3D" id="3.30.1180.20">
    <property type="entry name" value="Dihydroxyacetone kinase, domain 2"/>
    <property type="match status" value="1"/>
</dbReference>
<dbReference type="PROSITE" id="PS51481">
    <property type="entry name" value="DHAK"/>
    <property type="match status" value="1"/>
</dbReference>
<gene>
    <name evidence="35" type="ORF">E3Q22_03309</name>
</gene>
<dbReference type="InterPro" id="IPR036265">
    <property type="entry name" value="HIT-like_sf"/>
</dbReference>
<evidence type="ECO:0000256" key="5">
    <source>
        <dbReference type="ARBA" id="ARBA00004778"/>
    </source>
</evidence>
<accession>A0A4T0SXF0</accession>
<dbReference type="InterPro" id="IPR004007">
    <property type="entry name" value="DhaL_dom"/>
</dbReference>
<evidence type="ECO:0000256" key="2">
    <source>
        <dbReference type="ARBA" id="ARBA00001947"/>
    </source>
</evidence>
<dbReference type="PROSITE" id="PS00117">
    <property type="entry name" value="GAL_P_UDP_TRANSF_I"/>
    <property type="match status" value="1"/>
</dbReference>
<evidence type="ECO:0000256" key="24">
    <source>
        <dbReference type="ARBA" id="ARBA00023144"/>
    </source>
</evidence>
<dbReference type="GO" id="GO:1901135">
    <property type="term" value="P:carbohydrate derivative metabolic process"/>
    <property type="evidence" value="ECO:0007669"/>
    <property type="project" value="UniProtKB-ARBA"/>
</dbReference>
<dbReference type="NCBIfam" id="TIGR02361">
    <property type="entry name" value="dak_ATP"/>
    <property type="match status" value="1"/>
</dbReference>
<evidence type="ECO:0000256" key="16">
    <source>
        <dbReference type="ARBA" id="ARBA00022777"/>
    </source>
</evidence>
<dbReference type="InterPro" id="IPR001937">
    <property type="entry name" value="GalP_UDPtransf1"/>
</dbReference>
<dbReference type="AlphaFoldDB" id="A0A4T0SXF0"/>
<feature type="compositionally biased region" description="Low complexity" evidence="32">
    <location>
        <begin position="1"/>
        <end position="14"/>
    </location>
</feature>
<keyword evidence="14 31" id="KW-0479">Metal-binding</keyword>
<comment type="subcellular location">
    <subcellularLocation>
        <location evidence="4">Mitochondrion inner membrane</location>
    </subcellularLocation>
</comment>
<feature type="binding site" evidence="30">
    <location>
        <position position="305"/>
    </location>
    <ligand>
        <name>substrate</name>
    </ligand>
</feature>
<dbReference type="Pfam" id="PF02733">
    <property type="entry name" value="Dak1"/>
    <property type="match status" value="1"/>
</dbReference>
<dbReference type="InterPro" id="IPR012734">
    <property type="entry name" value="DhaK_ATP"/>
</dbReference>
<evidence type="ECO:0000256" key="3">
    <source>
        <dbReference type="ARBA" id="ARBA00003264"/>
    </source>
</evidence>
<dbReference type="PROSITE" id="PS00822">
    <property type="entry name" value="CYTO_HEME_LYASE_2"/>
    <property type="match status" value="1"/>
</dbReference>
<evidence type="ECO:0000256" key="15">
    <source>
        <dbReference type="ARBA" id="ARBA00022741"/>
    </source>
</evidence>
<dbReference type="Pfam" id="PF01265">
    <property type="entry name" value="Cyto_heme_lyase"/>
    <property type="match status" value="1"/>
</dbReference>
<keyword evidence="17" id="KW-0999">Mitochondrion inner membrane</keyword>
<feature type="region of interest" description="Disordered" evidence="32">
    <location>
        <begin position="565"/>
        <end position="589"/>
    </location>
</feature>
<dbReference type="GO" id="GO:0005829">
    <property type="term" value="C:cytosol"/>
    <property type="evidence" value="ECO:0007669"/>
    <property type="project" value="TreeGrafter"/>
</dbReference>
<dbReference type="InterPro" id="IPR005849">
    <property type="entry name" value="GalP_Utransf_N"/>
</dbReference>
<comment type="catalytic activity">
    <reaction evidence="28">
        <text>dihydroxyacetone + ATP = dihydroxyacetone phosphate + ADP + H(+)</text>
        <dbReference type="Rhea" id="RHEA:15773"/>
        <dbReference type="ChEBI" id="CHEBI:15378"/>
        <dbReference type="ChEBI" id="CHEBI:16016"/>
        <dbReference type="ChEBI" id="CHEBI:30616"/>
        <dbReference type="ChEBI" id="CHEBI:57642"/>
        <dbReference type="ChEBI" id="CHEBI:456216"/>
        <dbReference type="EC" id="2.7.1.29"/>
    </reaction>
</comment>
<evidence type="ECO:0000256" key="18">
    <source>
        <dbReference type="ARBA" id="ARBA00022798"/>
    </source>
</evidence>
<evidence type="ECO:0000256" key="25">
    <source>
        <dbReference type="ARBA" id="ARBA00023239"/>
    </source>
</evidence>
<keyword evidence="20" id="KW-0067">ATP-binding</keyword>
<dbReference type="Pfam" id="PF02744">
    <property type="entry name" value="GalP_UDP_tr_C"/>
    <property type="match status" value="1"/>
</dbReference>
<evidence type="ECO:0000256" key="31">
    <source>
        <dbReference type="RuleBase" id="RU000506"/>
    </source>
</evidence>
<keyword evidence="21" id="KW-0408">Iron</keyword>
<evidence type="ECO:0000256" key="19">
    <source>
        <dbReference type="ARBA" id="ARBA00022833"/>
    </source>
</evidence>
<dbReference type="PROSITE" id="PS51480">
    <property type="entry name" value="DHAL"/>
    <property type="match status" value="1"/>
</dbReference>
<feature type="compositionally biased region" description="Polar residues" evidence="32">
    <location>
        <begin position="15"/>
        <end position="36"/>
    </location>
</feature>
<dbReference type="FunFam" id="3.30.428.10:FF:000002">
    <property type="entry name" value="Galactose-1-phosphate uridylyltransferase"/>
    <property type="match status" value="1"/>
</dbReference>
<evidence type="ECO:0000313" key="35">
    <source>
        <dbReference type="EMBL" id="TIB76873.1"/>
    </source>
</evidence>
<dbReference type="GO" id="GO:0050354">
    <property type="term" value="F:triokinase activity"/>
    <property type="evidence" value="ECO:0007669"/>
    <property type="project" value="UniProtKB-EC"/>
</dbReference>
<dbReference type="Gene3D" id="3.40.50.10440">
    <property type="entry name" value="Dihydroxyacetone kinase, domain 1"/>
    <property type="match status" value="1"/>
</dbReference>
<dbReference type="InterPro" id="IPR050861">
    <property type="entry name" value="Dihydroxyacetone_Kinase"/>
</dbReference>
<feature type="domain" description="DhaL" evidence="33">
    <location>
        <begin position="593"/>
        <end position="786"/>
    </location>
</feature>
<feature type="region of interest" description="Disordered" evidence="32">
    <location>
        <begin position="1"/>
        <end position="44"/>
    </location>
</feature>
<keyword evidence="24 31" id="KW-0299">Galactose metabolism</keyword>
<feature type="binding site" evidence="30">
    <location>
        <position position="310"/>
    </location>
    <ligand>
        <name>substrate</name>
    </ligand>
</feature>
<comment type="caution">
    <text evidence="35">The sequence shown here is derived from an EMBL/GenBank/DDBJ whole genome shotgun (WGS) entry which is preliminary data.</text>
</comment>
<comment type="function">
    <text evidence="3">Catalyzes both the phosphorylation of dihydroxyacetone and of glyceraldehyde.</text>
</comment>
<dbReference type="GO" id="GO:0004371">
    <property type="term" value="F:glycerone kinase activity"/>
    <property type="evidence" value="ECO:0007669"/>
    <property type="project" value="UniProtKB-EC"/>
</dbReference>
<keyword evidence="11" id="KW-0349">Heme</keyword>
<feature type="domain" description="DhaK" evidence="34">
    <location>
        <begin position="209"/>
        <end position="554"/>
    </location>
</feature>
<feature type="binding site" evidence="30">
    <location>
        <begin position="254"/>
        <end position="257"/>
    </location>
    <ligand>
        <name>substrate</name>
    </ligand>
</feature>
<evidence type="ECO:0000256" key="20">
    <source>
        <dbReference type="ARBA" id="ARBA00022840"/>
    </source>
</evidence>
<evidence type="ECO:0000256" key="29">
    <source>
        <dbReference type="PIRSR" id="PIRSR612734-1"/>
    </source>
</evidence>
<dbReference type="InterPro" id="IPR005850">
    <property type="entry name" value="GalP_Utransf_C"/>
</dbReference>
<keyword evidence="25" id="KW-0456">Lyase</keyword>
<keyword evidence="23" id="KW-0472">Membrane</keyword>
<dbReference type="InterPro" id="IPR036117">
    <property type="entry name" value="DhaL_dom_sf"/>
</dbReference>
<dbReference type="GO" id="GO:0008270">
    <property type="term" value="F:zinc ion binding"/>
    <property type="evidence" value="ECO:0007669"/>
    <property type="project" value="InterPro"/>
</dbReference>
<keyword evidence="13 31" id="KW-0548">Nucleotidyltransferase</keyword>
<evidence type="ECO:0000256" key="17">
    <source>
        <dbReference type="ARBA" id="ARBA00022792"/>
    </source>
</evidence>
<dbReference type="PANTHER" id="PTHR28629">
    <property type="entry name" value="TRIOKINASE/FMN CYCLASE"/>
    <property type="match status" value="1"/>
</dbReference>
<evidence type="ECO:0000256" key="7">
    <source>
        <dbReference type="ARBA" id="ARBA00007255"/>
    </source>
</evidence>
<evidence type="ECO:0000259" key="33">
    <source>
        <dbReference type="PROSITE" id="PS51480"/>
    </source>
</evidence>
<reference evidence="35 36" key="1">
    <citation type="submission" date="2019-03" db="EMBL/GenBank/DDBJ databases">
        <title>Sequencing 25 genomes of Wallemia mellicola.</title>
        <authorList>
            <person name="Gostincar C."/>
        </authorList>
    </citation>
    <scope>NUCLEOTIDE SEQUENCE [LARGE SCALE GENOMIC DNA]</scope>
    <source>
        <strain evidence="35 36">EXF-6152</strain>
    </source>
</reference>